<dbReference type="AlphaFoldDB" id="A0A139H003"/>
<dbReference type="PANTHER" id="PTHR24148:SF64">
    <property type="entry name" value="HETEROKARYON INCOMPATIBILITY DOMAIN-CONTAINING PROTEIN"/>
    <property type="match status" value="1"/>
</dbReference>
<feature type="domain" description="Heterokaryon incompatibility" evidence="1">
    <location>
        <begin position="7"/>
        <end position="148"/>
    </location>
</feature>
<organism evidence="2 3">
    <name type="scientific">Pseudocercospora eumusae</name>
    <dbReference type="NCBI Taxonomy" id="321146"/>
    <lineage>
        <taxon>Eukaryota</taxon>
        <taxon>Fungi</taxon>
        <taxon>Dikarya</taxon>
        <taxon>Ascomycota</taxon>
        <taxon>Pezizomycotina</taxon>
        <taxon>Dothideomycetes</taxon>
        <taxon>Dothideomycetidae</taxon>
        <taxon>Mycosphaerellales</taxon>
        <taxon>Mycosphaerellaceae</taxon>
        <taxon>Pseudocercospora</taxon>
    </lineage>
</organism>
<dbReference type="EMBL" id="LFZN01000203">
    <property type="protein sequence ID" value="KXS95718.1"/>
    <property type="molecule type" value="Genomic_DNA"/>
</dbReference>
<proteinExistence type="predicted"/>
<evidence type="ECO:0000313" key="3">
    <source>
        <dbReference type="Proteomes" id="UP000070133"/>
    </source>
</evidence>
<dbReference type="Proteomes" id="UP000070133">
    <property type="component" value="Unassembled WGS sequence"/>
</dbReference>
<accession>A0A139H003</accession>
<dbReference type="PANTHER" id="PTHR24148">
    <property type="entry name" value="ANKYRIN REPEAT DOMAIN-CONTAINING PROTEIN 39 HOMOLOG-RELATED"/>
    <property type="match status" value="1"/>
</dbReference>
<reference evidence="2 3" key="1">
    <citation type="submission" date="2015-07" db="EMBL/GenBank/DDBJ databases">
        <title>Comparative genomics of the Sigatoka disease complex on banana suggests a link between parallel evolutionary changes in Pseudocercospora fijiensis and Pseudocercospora eumusae and increased virulence on the banana host.</title>
        <authorList>
            <person name="Chang T.-C."/>
            <person name="Salvucci A."/>
            <person name="Crous P.W."/>
            <person name="Stergiopoulos I."/>
        </authorList>
    </citation>
    <scope>NUCLEOTIDE SEQUENCE [LARGE SCALE GENOMIC DNA]</scope>
    <source>
        <strain evidence="2 3">CBS 114824</strain>
    </source>
</reference>
<dbReference type="InterPro" id="IPR052895">
    <property type="entry name" value="HetReg/Transcr_Mod"/>
</dbReference>
<comment type="caution">
    <text evidence="2">The sequence shown here is derived from an EMBL/GenBank/DDBJ whole genome shotgun (WGS) entry which is preliminary data.</text>
</comment>
<dbReference type="Pfam" id="PF06985">
    <property type="entry name" value="HET"/>
    <property type="match status" value="1"/>
</dbReference>
<gene>
    <name evidence="2" type="ORF">AC578_10772</name>
</gene>
<protein>
    <recommendedName>
        <fullName evidence="1">Heterokaryon incompatibility domain-containing protein</fullName>
    </recommendedName>
</protein>
<name>A0A139H003_9PEZI</name>
<dbReference type="InterPro" id="IPR010730">
    <property type="entry name" value="HET"/>
</dbReference>
<keyword evidence="3" id="KW-1185">Reference proteome</keyword>
<sequence>MDNAPIFDALSYAWGDDIVAEPIIVNGEAVFVTRNLYKGLQNFRHGDHAEYMWIDAICINQRDFAERSHQVTLMRDLFSMARVVHVWLGPSTPSTERTLYVLDRAGRRLSPDFENADLLPAEINSVSTEAFESIFTNPWWDRLWVVQEVVLAKEPIAYFGSDLFIHFSRLLMGILACFRLRDQISAELTLPWYMMQLALKFSAPMTAKTSERPHMKLIPDLLAAVRDSKVSVRHDRIYGLLGLLPVQLAIEPDYGRRLEHVFTEFTLRVIWHERSLDVLALRGLHGPSDLALPSWVPSYGDPTPYLFRGTSGFDASKALASHPQLGFPNDVANYVGSRVLSVWAHELGTISFAISAVPEELSTTLAEDKKDRAQIDKLQQQACECIVKLKQTLSPSTTVLETAGIMWSALVGATELSDRNDSATSTFHTWLFLRGEEKYEHKYRTVFQTLLAAKLCPLFSASDSSFVGIVSGDAMVGDRLVILAGASTPCVLRRKNRGRFQYVGHTYCIGAMRGETISAAALKLNGDENNLNDIFSKVELI</sequence>
<dbReference type="STRING" id="321146.A0A139H003"/>
<dbReference type="OrthoDB" id="2157530at2759"/>
<evidence type="ECO:0000259" key="1">
    <source>
        <dbReference type="Pfam" id="PF06985"/>
    </source>
</evidence>
<evidence type="ECO:0000313" key="2">
    <source>
        <dbReference type="EMBL" id="KXS95718.1"/>
    </source>
</evidence>